<dbReference type="AlphaFoldDB" id="A0A246J319"/>
<dbReference type="OrthoDB" id="9914646at2"/>
<reference evidence="3 4" key="1">
    <citation type="journal article" date="2008" name="Int. J. Syst. Evol. Microbiol.">
        <title>Description of Roseateles aquatilis sp. nov. and Roseateles terrae sp. nov., in the class Betaproteobacteria, and emended description of the genus Roseateles.</title>
        <authorList>
            <person name="Gomila M."/>
            <person name="Bowien B."/>
            <person name="Falsen E."/>
            <person name="Moore E.R."/>
            <person name="Lalucat J."/>
        </authorList>
    </citation>
    <scope>NUCLEOTIDE SEQUENCE [LARGE SCALE GENOMIC DNA]</scope>
    <source>
        <strain evidence="3 4">CCUG 48205</strain>
    </source>
</reference>
<feature type="transmembrane region" description="Helical" evidence="2">
    <location>
        <begin position="27"/>
        <end position="47"/>
    </location>
</feature>
<comment type="caution">
    <text evidence="3">The sequence shown here is derived from an EMBL/GenBank/DDBJ whole genome shotgun (WGS) entry which is preliminary data.</text>
</comment>
<accession>A0A246J319</accession>
<dbReference type="RefSeq" id="WP_088386665.1">
    <property type="nucleotide sequence ID" value="NZ_NIOF01000010.1"/>
</dbReference>
<keyword evidence="2" id="KW-0812">Transmembrane</keyword>
<sequence length="294" mass="29927">MRLTSIDWRALTDPATLQRRIAQAPTFAWVALALVPPLVAGGLWLAARQVEQRADAQRLATRSTLADLRAKAAVTPPSDASPFAARLPLTQSSARAVTHLREAAEGQSVWVTAISTAHQPATTNTLGRMSLDFNLRGSYGAIKTVLAELLTRDAQQAVLQQLSLRRAPGAAPSMSSGGFNNAGAMNGAGAMAGNGIRPMNPGGDLEARVVATWLSRPLAESATTGVTPQTAVAAPRAAPASGASAPMTSAPAVSSASAASSPMSVKTAVASAPARAASAPKSPTAPTSASAVRR</sequence>
<keyword evidence="2" id="KW-0472">Membrane</keyword>
<gene>
    <name evidence="3" type="ORF">CDN99_20080</name>
</gene>
<keyword evidence="4" id="KW-1185">Reference proteome</keyword>
<keyword evidence="2" id="KW-1133">Transmembrane helix</keyword>
<feature type="region of interest" description="Disordered" evidence="1">
    <location>
        <begin position="240"/>
        <end position="294"/>
    </location>
</feature>
<organism evidence="3 4">
    <name type="scientific">Roseateles aquatilis</name>
    <dbReference type="NCBI Taxonomy" id="431061"/>
    <lineage>
        <taxon>Bacteria</taxon>
        <taxon>Pseudomonadati</taxon>
        <taxon>Pseudomonadota</taxon>
        <taxon>Betaproteobacteria</taxon>
        <taxon>Burkholderiales</taxon>
        <taxon>Sphaerotilaceae</taxon>
        <taxon>Roseateles</taxon>
    </lineage>
</organism>
<proteinExistence type="predicted"/>
<dbReference type="EMBL" id="NIOF01000010">
    <property type="protein sequence ID" value="OWQ86997.1"/>
    <property type="molecule type" value="Genomic_DNA"/>
</dbReference>
<evidence type="ECO:0000313" key="3">
    <source>
        <dbReference type="EMBL" id="OWQ86997.1"/>
    </source>
</evidence>
<evidence type="ECO:0000313" key="4">
    <source>
        <dbReference type="Proteomes" id="UP000197468"/>
    </source>
</evidence>
<name>A0A246J319_9BURK</name>
<evidence type="ECO:0000256" key="2">
    <source>
        <dbReference type="SAM" id="Phobius"/>
    </source>
</evidence>
<evidence type="ECO:0000256" key="1">
    <source>
        <dbReference type="SAM" id="MobiDB-lite"/>
    </source>
</evidence>
<protein>
    <submittedName>
        <fullName evidence="3">Uncharacterized protein</fullName>
    </submittedName>
</protein>
<dbReference type="Proteomes" id="UP000197468">
    <property type="component" value="Unassembled WGS sequence"/>
</dbReference>